<sequence>MSSTGKLTRSDLGMSLRQVAPAFGSDLSGSLLEVTPGFVLCRLAMETRATSERRSGKSFWEGCLAIETRATSPYHSRKVAMGGVSHDRNASDLSMSLWPGRSGMCVIATSCSRSGKSLQEVAPGSARPKITLITSLELQMHPNVSRNSMWYSNT</sequence>
<dbReference type="Proteomes" id="UP000712600">
    <property type="component" value="Unassembled WGS sequence"/>
</dbReference>
<organism evidence="1 2">
    <name type="scientific">Brassica cretica</name>
    <name type="common">Mustard</name>
    <dbReference type="NCBI Taxonomy" id="69181"/>
    <lineage>
        <taxon>Eukaryota</taxon>
        <taxon>Viridiplantae</taxon>
        <taxon>Streptophyta</taxon>
        <taxon>Embryophyta</taxon>
        <taxon>Tracheophyta</taxon>
        <taxon>Spermatophyta</taxon>
        <taxon>Magnoliopsida</taxon>
        <taxon>eudicotyledons</taxon>
        <taxon>Gunneridae</taxon>
        <taxon>Pentapetalae</taxon>
        <taxon>rosids</taxon>
        <taxon>malvids</taxon>
        <taxon>Brassicales</taxon>
        <taxon>Brassicaceae</taxon>
        <taxon>Brassiceae</taxon>
        <taxon>Brassica</taxon>
    </lineage>
</organism>
<dbReference type="AlphaFoldDB" id="A0A8S9MUS3"/>
<evidence type="ECO:0000313" key="1">
    <source>
        <dbReference type="EMBL" id="KAF3487755.1"/>
    </source>
</evidence>
<gene>
    <name evidence="1" type="ORF">F2Q69_00054589</name>
</gene>
<reference evidence="1" key="1">
    <citation type="submission" date="2019-12" db="EMBL/GenBank/DDBJ databases">
        <title>Genome sequencing and annotation of Brassica cretica.</title>
        <authorList>
            <person name="Studholme D.J."/>
            <person name="Sarris P."/>
        </authorList>
    </citation>
    <scope>NUCLEOTIDE SEQUENCE</scope>
    <source>
        <strain evidence="1">PFS-109/04</strain>
        <tissue evidence="1">Leaf</tissue>
    </source>
</reference>
<proteinExistence type="predicted"/>
<protein>
    <submittedName>
        <fullName evidence="1">Uncharacterized protein</fullName>
    </submittedName>
</protein>
<name>A0A8S9MUS3_BRACR</name>
<dbReference type="EMBL" id="QGKX02002183">
    <property type="protein sequence ID" value="KAF3487755.1"/>
    <property type="molecule type" value="Genomic_DNA"/>
</dbReference>
<comment type="caution">
    <text evidence="1">The sequence shown here is derived from an EMBL/GenBank/DDBJ whole genome shotgun (WGS) entry which is preliminary data.</text>
</comment>
<evidence type="ECO:0000313" key="2">
    <source>
        <dbReference type="Proteomes" id="UP000712600"/>
    </source>
</evidence>
<accession>A0A8S9MUS3</accession>